<dbReference type="PANTHER" id="PTHR36842">
    <property type="entry name" value="PROTEIN TOLB HOMOLOG"/>
    <property type="match status" value="1"/>
</dbReference>
<feature type="domain" description="Amidohydrolase-related" evidence="3">
    <location>
        <begin position="429"/>
        <end position="784"/>
    </location>
</feature>
<name>A0ABS6JUJ6_9BACI</name>
<protein>
    <submittedName>
        <fullName evidence="4">Amidohydrolase family protein</fullName>
    </submittedName>
</protein>
<dbReference type="RefSeq" id="WP_088074093.1">
    <property type="nucleotide sequence ID" value="NZ_JAHQCR010000023.1"/>
</dbReference>
<evidence type="ECO:0000259" key="3">
    <source>
        <dbReference type="Pfam" id="PF01979"/>
    </source>
</evidence>
<dbReference type="InterPro" id="IPR011042">
    <property type="entry name" value="6-blade_b-propeller_TolB-like"/>
</dbReference>
<keyword evidence="2" id="KW-0472">Membrane</keyword>
<evidence type="ECO:0000313" key="5">
    <source>
        <dbReference type="Proteomes" id="UP000790580"/>
    </source>
</evidence>
<dbReference type="PANTHER" id="PTHR36842:SF1">
    <property type="entry name" value="PROTEIN TOLB"/>
    <property type="match status" value="1"/>
</dbReference>
<proteinExistence type="inferred from homology"/>
<dbReference type="SUPFAM" id="SSF51338">
    <property type="entry name" value="Composite domain of metallo-dependent hydrolases"/>
    <property type="match status" value="1"/>
</dbReference>
<sequence>MSFKNFQLKHVVLLIIPLVLLFVIISTVFMNDSATEEVPSEQGVGEKESVVDEQDYNPLIDSGFEEKLTYSTNEVVQLAVNSDLIALLFLNENNEQLELAVGSITYGMEDVLLLDGFPVEERDTFSLAWVPDSTSLMVSYKDGDAWQLVTYDVTTEEEEVIHTFDEPISNIAFSHVQDHIYYSQPLPSNPEISTIRINNWSFDAPLDIFQIDSGNKVEEFSVAPDQNKLAYILSVGNNEQELWIYDTTVNEHSLTASESKVAQPSWSKDGNLLAFSIGSHEGQVINVMNVHNEDQWTITNDRGYSTSPSWTKDDNLIFSTKVQEEFQIFELDMEKTYGSKLANEESPNSENIYEEFDAVILNGIVVDPETETFKFGYNVGIKDKKIAAITRDAIEGIDTIDATGKLVTPGFIDILSFNPNGQGEHFKVMDGVTTHLGMHGAGIEFRTMFNNLEGAMINHFGGAIQHSHMRTRLGIGSYEPATDAQIEQMREMTHRAAQEGAIGISLSPEYYPGMTPEEIKAVMEVGKEYDLVSFFHVRYSTMYGEGGNNFDALEEVIGYARELDVPVQVQHINSTGGTFSMEESLAMIDEARAEGLDITIDMYPYNYWATWANTARFSEGFRERFQLDYSDLQVANSEERLTADTFAQYRRQRILLIAYGIPEEDVRLAMMPDYAMVGSDTIMVPPDFNNHPRGSGTFSRMYRKYVKETETIPFMKALRMMTNLPVERLENVAESLQTKGRFQVGMDADINIINYEEIRDTAGPENVASFSEGIDYVFVDGTIVKDLNGIRKNIFPGQVIRSHFE</sequence>
<evidence type="ECO:0000256" key="1">
    <source>
        <dbReference type="ARBA" id="ARBA00009820"/>
    </source>
</evidence>
<comment type="caution">
    <text evidence="4">The sequence shown here is derived from an EMBL/GenBank/DDBJ whole genome shotgun (WGS) entry which is preliminary data.</text>
</comment>
<dbReference type="InterPro" id="IPR032466">
    <property type="entry name" value="Metal_Hydrolase"/>
</dbReference>
<gene>
    <name evidence="4" type="ORF">KS407_05545</name>
</gene>
<dbReference type="InterPro" id="IPR011659">
    <property type="entry name" value="WD40"/>
</dbReference>
<reference evidence="4 5" key="1">
    <citation type="submission" date="2021-06" db="EMBL/GenBank/DDBJ databases">
        <title>Bacillus sp. RD4P76, an endophyte from a halophyte.</title>
        <authorList>
            <person name="Sun J.-Q."/>
        </authorList>
    </citation>
    <scope>NUCLEOTIDE SEQUENCE [LARGE SCALE GENOMIC DNA]</scope>
    <source>
        <strain evidence="4 5">JCM 17098</strain>
    </source>
</reference>
<dbReference type="InterPro" id="IPR011059">
    <property type="entry name" value="Metal-dep_hydrolase_composite"/>
</dbReference>
<dbReference type="Gene3D" id="2.30.40.10">
    <property type="entry name" value="Urease, subunit C, domain 1"/>
    <property type="match status" value="1"/>
</dbReference>
<dbReference type="SUPFAM" id="SSF82171">
    <property type="entry name" value="DPP6 N-terminal domain-like"/>
    <property type="match status" value="1"/>
</dbReference>
<dbReference type="Pfam" id="PF01979">
    <property type="entry name" value="Amidohydro_1"/>
    <property type="match status" value="1"/>
</dbReference>
<keyword evidence="5" id="KW-1185">Reference proteome</keyword>
<dbReference type="EMBL" id="JAHQCR010000023">
    <property type="protein sequence ID" value="MBU9720912.1"/>
    <property type="molecule type" value="Genomic_DNA"/>
</dbReference>
<feature type="transmembrane region" description="Helical" evidence="2">
    <location>
        <begin position="12"/>
        <end position="30"/>
    </location>
</feature>
<dbReference type="Gene3D" id="3.20.20.140">
    <property type="entry name" value="Metal-dependent hydrolases"/>
    <property type="match status" value="1"/>
</dbReference>
<evidence type="ECO:0000256" key="2">
    <source>
        <dbReference type="SAM" id="Phobius"/>
    </source>
</evidence>
<dbReference type="SUPFAM" id="SSF51556">
    <property type="entry name" value="Metallo-dependent hydrolases"/>
    <property type="match status" value="1"/>
</dbReference>
<dbReference type="Pfam" id="PF07676">
    <property type="entry name" value="PD40"/>
    <property type="match status" value="1"/>
</dbReference>
<evidence type="ECO:0000313" key="4">
    <source>
        <dbReference type="EMBL" id="MBU9720912.1"/>
    </source>
</evidence>
<dbReference type="Proteomes" id="UP000790580">
    <property type="component" value="Unassembled WGS sequence"/>
</dbReference>
<accession>A0ABS6JUJ6</accession>
<dbReference type="InterPro" id="IPR006680">
    <property type="entry name" value="Amidohydro-rel"/>
</dbReference>
<dbReference type="Gene3D" id="2.120.10.30">
    <property type="entry name" value="TolB, C-terminal domain"/>
    <property type="match status" value="1"/>
</dbReference>
<organism evidence="4 5">
    <name type="scientific">Evansella alkalicola</name>
    <dbReference type="NCBI Taxonomy" id="745819"/>
    <lineage>
        <taxon>Bacteria</taxon>
        <taxon>Bacillati</taxon>
        <taxon>Bacillota</taxon>
        <taxon>Bacilli</taxon>
        <taxon>Bacillales</taxon>
        <taxon>Bacillaceae</taxon>
        <taxon>Evansella</taxon>
    </lineage>
</organism>
<comment type="similarity">
    <text evidence="1">Belongs to the TolB family.</text>
</comment>
<keyword evidence="2" id="KW-0812">Transmembrane</keyword>
<keyword evidence="2" id="KW-1133">Transmembrane helix</keyword>